<organism evidence="3 4">
    <name type="scientific">Dryococelus australis</name>
    <dbReference type="NCBI Taxonomy" id="614101"/>
    <lineage>
        <taxon>Eukaryota</taxon>
        <taxon>Metazoa</taxon>
        <taxon>Ecdysozoa</taxon>
        <taxon>Arthropoda</taxon>
        <taxon>Hexapoda</taxon>
        <taxon>Insecta</taxon>
        <taxon>Pterygota</taxon>
        <taxon>Neoptera</taxon>
        <taxon>Polyneoptera</taxon>
        <taxon>Phasmatodea</taxon>
        <taxon>Verophasmatodea</taxon>
        <taxon>Anareolatae</taxon>
        <taxon>Phasmatidae</taxon>
        <taxon>Eurycanthinae</taxon>
        <taxon>Dryococelus</taxon>
    </lineage>
</organism>
<proteinExistence type="predicted"/>
<comment type="caution">
    <text evidence="3">The sequence shown here is derived from an EMBL/GenBank/DDBJ whole genome shotgun (WGS) entry which is preliminary data.</text>
</comment>
<keyword evidence="2" id="KW-0812">Transmembrane</keyword>
<dbReference type="Pfam" id="PF00201">
    <property type="entry name" value="UDPGT"/>
    <property type="match status" value="1"/>
</dbReference>
<evidence type="ECO:0000313" key="3">
    <source>
        <dbReference type="EMBL" id="KAJ8883315.1"/>
    </source>
</evidence>
<gene>
    <name evidence="3" type="ORF">PR048_015158</name>
</gene>
<evidence type="ECO:0000313" key="4">
    <source>
        <dbReference type="Proteomes" id="UP001159363"/>
    </source>
</evidence>
<keyword evidence="2" id="KW-1133">Transmembrane helix</keyword>
<dbReference type="InterPro" id="IPR002213">
    <property type="entry name" value="UDP_glucos_trans"/>
</dbReference>
<reference evidence="3 4" key="1">
    <citation type="submission" date="2023-02" db="EMBL/GenBank/DDBJ databases">
        <title>LHISI_Scaffold_Assembly.</title>
        <authorList>
            <person name="Stuart O.P."/>
            <person name="Cleave R."/>
            <person name="Magrath M.J.L."/>
            <person name="Mikheyev A.S."/>
        </authorList>
    </citation>
    <scope>NUCLEOTIDE SEQUENCE [LARGE SCALE GENOMIC DNA]</scope>
    <source>
        <strain evidence="3">Daus_M_001</strain>
        <tissue evidence="3">Leg muscle</tissue>
    </source>
</reference>
<keyword evidence="2" id="KW-0472">Membrane</keyword>
<keyword evidence="1" id="KW-0808">Transferase</keyword>
<keyword evidence="4" id="KW-1185">Reference proteome</keyword>
<dbReference type="EMBL" id="JARBHB010000005">
    <property type="protein sequence ID" value="KAJ8883315.1"/>
    <property type="molecule type" value="Genomic_DNA"/>
</dbReference>
<evidence type="ECO:0000256" key="1">
    <source>
        <dbReference type="ARBA" id="ARBA00022679"/>
    </source>
</evidence>
<dbReference type="Proteomes" id="UP001159363">
    <property type="component" value="Chromosome 4"/>
</dbReference>
<accession>A0ABQ9HGF6</accession>
<sequence length="162" mass="18285">MKYRVVFYLRLDCAFRRSYPDMAKKALGMCYQRSHCSLRCHYLGSAKRVSTLFQDRLMMAMETDVNRVEYVIRHRGAPHMRSAAVDMPIYQYLLLDVISVISLVATFCICIAYFTIMVVLRSLSRITTLLFPIGSYSKLSAVAALRVNVTCSAASDVSVSAA</sequence>
<name>A0ABQ9HGF6_9NEOP</name>
<evidence type="ECO:0000256" key="2">
    <source>
        <dbReference type="SAM" id="Phobius"/>
    </source>
</evidence>
<protein>
    <submittedName>
        <fullName evidence="3">Uncharacterized protein</fullName>
    </submittedName>
</protein>
<feature type="transmembrane region" description="Helical" evidence="2">
    <location>
        <begin position="89"/>
        <end position="120"/>
    </location>
</feature>